<dbReference type="Proteomes" id="UP000663868">
    <property type="component" value="Unassembled WGS sequence"/>
</dbReference>
<organism evidence="1 2">
    <name type="scientific">Adineta steineri</name>
    <dbReference type="NCBI Taxonomy" id="433720"/>
    <lineage>
        <taxon>Eukaryota</taxon>
        <taxon>Metazoa</taxon>
        <taxon>Spiralia</taxon>
        <taxon>Gnathifera</taxon>
        <taxon>Rotifera</taxon>
        <taxon>Eurotatoria</taxon>
        <taxon>Bdelloidea</taxon>
        <taxon>Adinetida</taxon>
        <taxon>Adinetidae</taxon>
        <taxon>Adineta</taxon>
    </lineage>
</organism>
<gene>
    <name evidence="1" type="ORF">KXQ929_LOCUS49660</name>
</gene>
<evidence type="ECO:0000313" key="1">
    <source>
        <dbReference type="EMBL" id="CAF4376521.1"/>
    </source>
</evidence>
<dbReference type="AlphaFoldDB" id="A0A820MJW1"/>
<evidence type="ECO:0000313" key="2">
    <source>
        <dbReference type="Proteomes" id="UP000663868"/>
    </source>
</evidence>
<reference evidence="1" key="1">
    <citation type="submission" date="2021-02" db="EMBL/GenBank/DDBJ databases">
        <authorList>
            <person name="Nowell W R."/>
        </authorList>
    </citation>
    <scope>NUCLEOTIDE SEQUENCE</scope>
</reference>
<comment type="caution">
    <text evidence="1">The sequence shown here is derived from an EMBL/GenBank/DDBJ whole genome shotgun (WGS) entry which is preliminary data.</text>
</comment>
<sequence length="143" mass="16252">MERIWIDSPIITSAADLLPSLDQIRNSGIDAVSNQDLIDSIEPFNELAACYAQLSIKNLDLNLIDDQYRPLLNACQSLITILHEPITVHSTQLRLRQLFDRFPRLKSLLTLLDTYGSRLKDIFTGQQNGYDVFFGNNETEQAL</sequence>
<proteinExistence type="predicted"/>
<accession>A0A820MJW1</accession>
<protein>
    <submittedName>
        <fullName evidence="1">Uncharacterized protein</fullName>
    </submittedName>
</protein>
<dbReference type="EMBL" id="CAJOBB010021470">
    <property type="protein sequence ID" value="CAF4376521.1"/>
    <property type="molecule type" value="Genomic_DNA"/>
</dbReference>
<name>A0A820MJW1_9BILA</name>